<reference evidence="1" key="1">
    <citation type="submission" date="2022-02" db="EMBL/GenBank/DDBJ databases">
        <title>Plant Genome Project.</title>
        <authorList>
            <person name="Zhang R.-G."/>
        </authorList>
    </citation>
    <scope>NUCLEOTIDE SEQUENCE</scope>
    <source>
        <strain evidence="1">AT1</strain>
    </source>
</reference>
<proteinExistence type="predicted"/>
<keyword evidence="2" id="KW-1185">Reference proteome</keyword>
<gene>
    <name evidence="1" type="ORF">RHMOL_Rhmol07G0198600</name>
</gene>
<name>A0ACC0N423_RHOML</name>
<dbReference type="EMBL" id="CM046394">
    <property type="protein sequence ID" value="KAI8547472.1"/>
    <property type="molecule type" value="Genomic_DNA"/>
</dbReference>
<sequence length="106" mass="10507">MAIGGGDGIQGREQEVAGEDVRRATEKEPRTTMEASPVAPGVEPEGSGTGVGEGSVTASGDLGDASGNGTRGGDIEASQTSSRDSAKGKSIVDAKAETTEDATVEI</sequence>
<organism evidence="1 2">
    <name type="scientific">Rhododendron molle</name>
    <name type="common">Chinese azalea</name>
    <name type="synonym">Azalea mollis</name>
    <dbReference type="NCBI Taxonomy" id="49168"/>
    <lineage>
        <taxon>Eukaryota</taxon>
        <taxon>Viridiplantae</taxon>
        <taxon>Streptophyta</taxon>
        <taxon>Embryophyta</taxon>
        <taxon>Tracheophyta</taxon>
        <taxon>Spermatophyta</taxon>
        <taxon>Magnoliopsida</taxon>
        <taxon>eudicotyledons</taxon>
        <taxon>Gunneridae</taxon>
        <taxon>Pentapetalae</taxon>
        <taxon>asterids</taxon>
        <taxon>Ericales</taxon>
        <taxon>Ericaceae</taxon>
        <taxon>Ericoideae</taxon>
        <taxon>Rhodoreae</taxon>
        <taxon>Rhododendron</taxon>
    </lineage>
</organism>
<evidence type="ECO:0000313" key="2">
    <source>
        <dbReference type="Proteomes" id="UP001062846"/>
    </source>
</evidence>
<evidence type="ECO:0000313" key="1">
    <source>
        <dbReference type="EMBL" id="KAI8547472.1"/>
    </source>
</evidence>
<protein>
    <submittedName>
        <fullName evidence="1">Uncharacterized protein</fullName>
    </submittedName>
</protein>
<comment type="caution">
    <text evidence="1">The sequence shown here is derived from an EMBL/GenBank/DDBJ whole genome shotgun (WGS) entry which is preliminary data.</text>
</comment>
<accession>A0ACC0N423</accession>
<dbReference type="Proteomes" id="UP001062846">
    <property type="component" value="Chromosome 7"/>
</dbReference>